<dbReference type="PANTHER" id="PTHR43884:SF12">
    <property type="entry name" value="ISOVALERYL-COA DEHYDROGENASE, MITOCHONDRIAL-RELATED"/>
    <property type="match status" value="1"/>
</dbReference>
<dbReference type="SUPFAM" id="SSF47203">
    <property type="entry name" value="Acyl-CoA dehydrogenase C-terminal domain-like"/>
    <property type="match status" value="1"/>
</dbReference>
<dbReference type="InterPro" id="IPR009100">
    <property type="entry name" value="AcylCoA_DH/oxidase_NM_dom_sf"/>
</dbReference>
<dbReference type="EMBL" id="WKJH01000028">
    <property type="protein sequence ID" value="MRX65877.1"/>
    <property type="molecule type" value="Genomic_DNA"/>
</dbReference>
<dbReference type="InterPro" id="IPR006089">
    <property type="entry name" value="Acyl-CoA_DH_CS"/>
</dbReference>
<evidence type="ECO:0000256" key="8">
    <source>
        <dbReference type="RuleBase" id="RU362125"/>
    </source>
</evidence>
<evidence type="ECO:0000259" key="9">
    <source>
        <dbReference type="Pfam" id="PF00441"/>
    </source>
</evidence>
<evidence type="ECO:0000259" key="11">
    <source>
        <dbReference type="Pfam" id="PF02771"/>
    </source>
</evidence>
<dbReference type="SUPFAM" id="SSF56645">
    <property type="entry name" value="Acyl-CoA dehydrogenase NM domain-like"/>
    <property type="match status" value="1"/>
</dbReference>
<evidence type="ECO:0000256" key="2">
    <source>
        <dbReference type="ARBA" id="ARBA00009347"/>
    </source>
</evidence>
<dbReference type="RefSeq" id="WP_154369149.1">
    <property type="nucleotide sequence ID" value="NZ_WKJH01000028.1"/>
</dbReference>
<evidence type="ECO:0000259" key="10">
    <source>
        <dbReference type="Pfam" id="PF02770"/>
    </source>
</evidence>
<dbReference type="Pfam" id="PF02770">
    <property type="entry name" value="Acyl-CoA_dh_M"/>
    <property type="match status" value="1"/>
</dbReference>
<sequence length="380" mass="41453">MDFSISEEQKMIQEAAREFAQNELLPGVIERDETQKFPAEQVKRMGELGFMGMMVDPKYGGSGLDTVSYTLVMEELSKIDASSSVVVSVNNSLVCWGLETYGTEEQKIKYLKPLATGEIIGAFCLSEPEAGSDATSQKTTAIDKGDHYILNGTKNWITNGNSASVYLVIAQTDKDKGHKGINALIVEKGVPGFEIGPKENKLGIRGSDTHSLNFNDVKVPKENRIGEDGFGFKFAMKTLAGGRIGIASQALGIAAGAYELAKKYAKERKAFGTEIANHQAIAFKLADMHTQIEATRLLVYKAARDKDIGANYDLSGAIAKLHASKTAMDTTIEAVQIHGGNGFVKDYHVERLMRDAKITQIYEGTSEIQKIVISRSILRN</sequence>
<keyword evidence="3 8" id="KW-0285">Flavoprotein</keyword>
<gene>
    <name evidence="12" type="ORF">GJ691_17135</name>
</gene>
<dbReference type="OrthoDB" id="9802867at2"/>
<dbReference type="PANTHER" id="PTHR43884">
    <property type="entry name" value="ACYL-COA DEHYDROGENASE"/>
    <property type="match status" value="1"/>
</dbReference>
<organism evidence="12 13">
    <name type="scientific">Maribacter luteus</name>
    <dbReference type="NCBI Taxonomy" id="2594478"/>
    <lineage>
        <taxon>Bacteria</taxon>
        <taxon>Pseudomonadati</taxon>
        <taxon>Bacteroidota</taxon>
        <taxon>Flavobacteriia</taxon>
        <taxon>Flavobacteriales</taxon>
        <taxon>Flavobacteriaceae</taxon>
        <taxon>Maribacter</taxon>
    </lineage>
</organism>
<dbReference type="InterPro" id="IPR013786">
    <property type="entry name" value="AcylCoA_DH/ox_N"/>
</dbReference>
<reference evidence="12 13" key="1">
    <citation type="submission" date="2019-11" db="EMBL/GenBank/DDBJ databases">
        <title>Maribacter lutea sp. nov., a marine bacterium isolated from intertidal sand.</title>
        <authorList>
            <person name="Liu A."/>
        </authorList>
    </citation>
    <scope>NUCLEOTIDE SEQUENCE [LARGE SCALE GENOMIC DNA]</scope>
    <source>
        <strain evidence="12 13">RZ05</strain>
    </source>
</reference>
<name>A0A6I2MSN3_9FLAO</name>
<dbReference type="FunFam" id="1.10.540.10:FF:000002">
    <property type="entry name" value="Acyl-CoA dehydrogenase FadE19"/>
    <property type="match status" value="1"/>
</dbReference>
<dbReference type="Gene3D" id="2.40.110.10">
    <property type="entry name" value="Butyryl-CoA Dehydrogenase, subunit A, domain 2"/>
    <property type="match status" value="1"/>
</dbReference>
<evidence type="ECO:0000313" key="13">
    <source>
        <dbReference type="Proteomes" id="UP000443153"/>
    </source>
</evidence>
<keyword evidence="4 8" id="KW-0274">FAD</keyword>
<evidence type="ECO:0000256" key="1">
    <source>
        <dbReference type="ARBA" id="ARBA00001974"/>
    </source>
</evidence>
<dbReference type="Pfam" id="PF00441">
    <property type="entry name" value="Acyl-CoA_dh_1"/>
    <property type="match status" value="1"/>
</dbReference>
<dbReference type="PIRSF" id="PIRSF016578">
    <property type="entry name" value="HsaA"/>
    <property type="match status" value="1"/>
</dbReference>
<dbReference type="PROSITE" id="PS00072">
    <property type="entry name" value="ACYL_COA_DH_1"/>
    <property type="match status" value="1"/>
</dbReference>
<dbReference type="InterPro" id="IPR009075">
    <property type="entry name" value="AcylCo_DH/oxidase_C"/>
</dbReference>
<protein>
    <recommendedName>
        <fullName evidence="7">Cyclohex-1-ene-1-carbonyl-CoA dehydrogenase</fullName>
        <ecNumber evidence="6">1.3.8.10</ecNumber>
    </recommendedName>
</protein>
<keyword evidence="13" id="KW-1185">Reference proteome</keyword>
<feature type="domain" description="Acyl-CoA dehydrogenase/oxidase C-terminal" evidence="9">
    <location>
        <begin position="231"/>
        <end position="378"/>
    </location>
</feature>
<dbReference type="Gene3D" id="1.20.140.10">
    <property type="entry name" value="Butyryl-CoA Dehydrogenase, subunit A, domain 3"/>
    <property type="match status" value="1"/>
</dbReference>
<comment type="cofactor">
    <cofactor evidence="1 8">
        <name>FAD</name>
        <dbReference type="ChEBI" id="CHEBI:57692"/>
    </cofactor>
</comment>
<evidence type="ECO:0000256" key="6">
    <source>
        <dbReference type="ARBA" id="ARBA00066362"/>
    </source>
</evidence>
<comment type="caution">
    <text evidence="12">The sequence shown here is derived from an EMBL/GenBank/DDBJ whole genome shotgun (WGS) entry which is preliminary data.</text>
</comment>
<dbReference type="Pfam" id="PF02771">
    <property type="entry name" value="Acyl-CoA_dh_N"/>
    <property type="match status" value="1"/>
</dbReference>
<dbReference type="PROSITE" id="PS00073">
    <property type="entry name" value="ACYL_COA_DH_2"/>
    <property type="match status" value="1"/>
</dbReference>
<dbReference type="GO" id="GO:0050660">
    <property type="term" value="F:flavin adenine dinucleotide binding"/>
    <property type="evidence" value="ECO:0007669"/>
    <property type="project" value="InterPro"/>
</dbReference>
<dbReference type="EC" id="1.3.8.10" evidence="6"/>
<dbReference type="InterPro" id="IPR037069">
    <property type="entry name" value="AcylCoA_DH/ox_N_sf"/>
</dbReference>
<dbReference type="Proteomes" id="UP000443153">
    <property type="component" value="Unassembled WGS sequence"/>
</dbReference>
<dbReference type="InterPro" id="IPR046373">
    <property type="entry name" value="Acyl-CoA_Oxase/DH_mid-dom_sf"/>
</dbReference>
<comment type="similarity">
    <text evidence="2 8">Belongs to the acyl-CoA dehydrogenase family.</text>
</comment>
<evidence type="ECO:0000256" key="3">
    <source>
        <dbReference type="ARBA" id="ARBA00022630"/>
    </source>
</evidence>
<feature type="domain" description="Acyl-CoA oxidase/dehydrogenase middle" evidence="10">
    <location>
        <begin position="122"/>
        <end position="217"/>
    </location>
</feature>
<feature type="domain" description="Acyl-CoA dehydrogenase/oxidase N-terminal" evidence="11">
    <location>
        <begin position="6"/>
        <end position="118"/>
    </location>
</feature>
<evidence type="ECO:0000256" key="7">
    <source>
        <dbReference type="ARBA" id="ARBA00072305"/>
    </source>
</evidence>
<evidence type="ECO:0000256" key="4">
    <source>
        <dbReference type="ARBA" id="ARBA00022827"/>
    </source>
</evidence>
<dbReference type="Gene3D" id="1.10.540.10">
    <property type="entry name" value="Acyl-CoA dehydrogenase/oxidase, N-terminal domain"/>
    <property type="match status" value="1"/>
</dbReference>
<evidence type="ECO:0000313" key="12">
    <source>
        <dbReference type="EMBL" id="MRX65877.1"/>
    </source>
</evidence>
<proteinExistence type="inferred from homology"/>
<dbReference type="InterPro" id="IPR006091">
    <property type="entry name" value="Acyl-CoA_Oxase/DH_mid-dom"/>
</dbReference>
<evidence type="ECO:0000256" key="5">
    <source>
        <dbReference type="ARBA" id="ARBA00023002"/>
    </source>
</evidence>
<dbReference type="AlphaFoldDB" id="A0A6I2MSN3"/>
<dbReference type="FunFam" id="1.20.140.10:FF:000004">
    <property type="entry name" value="Acyl-CoA dehydrogenase FadE25"/>
    <property type="match status" value="1"/>
</dbReference>
<dbReference type="GO" id="GO:0003995">
    <property type="term" value="F:acyl-CoA dehydrogenase activity"/>
    <property type="evidence" value="ECO:0007669"/>
    <property type="project" value="InterPro"/>
</dbReference>
<dbReference type="FunFam" id="2.40.110.10:FF:000001">
    <property type="entry name" value="Acyl-CoA dehydrogenase, mitochondrial"/>
    <property type="match status" value="1"/>
</dbReference>
<accession>A0A6I2MSN3</accession>
<keyword evidence="5 8" id="KW-0560">Oxidoreductase</keyword>
<dbReference type="InterPro" id="IPR036250">
    <property type="entry name" value="AcylCo_DH-like_C"/>
</dbReference>